<sequence length="364" mass="38596">EDSDDDLGGAGRGGLGLGFGGGGSRGKKRRGGNDENIMGVFADGGSDSEGGRRKKGGGKGGSKGATVAKAVAFVKSSTMINPSAIPAKKKKEPKEGEDKGEGEGSEEETDSRFVFDGAPNTANVSAAVHGPQLPAKNKLSFNQMATSYGRGFAMMQKMGFTGGGLGKHNDGIANPIEVIKRAGRTGLQDEGELVGQDLYGTESSFEKKRSVEELLGMGQKKDAGPKVSEAWKKDDKDGKDGKSKRPKVVYKTAAELAAEPQGMRIIDMRGPEVRVASSFSELAASMSGDGVKSLKEFRHNSRLLVARYEDKVRGAADRKKHFENVLLGAAEELNRLEAADGITESEVTTCRELVLEVENLRLKQ</sequence>
<dbReference type="Proteomes" id="UP000654075">
    <property type="component" value="Unassembled WGS sequence"/>
</dbReference>
<dbReference type="InterPro" id="IPR045211">
    <property type="entry name" value="TFP11/STIP/Ntr1"/>
</dbReference>
<dbReference type="GO" id="GO:0003676">
    <property type="term" value="F:nucleic acid binding"/>
    <property type="evidence" value="ECO:0007669"/>
    <property type="project" value="InterPro"/>
</dbReference>
<feature type="compositionally biased region" description="Basic and acidic residues" evidence="1">
    <location>
        <begin position="219"/>
        <end position="243"/>
    </location>
</feature>
<feature type="domain" description="G-patch" evidence="2">
    <location>
        <begin position="147"/>
        <end position="192"/>
    </location>
</feature>
<proteinExistence type="predicted"/>
<organism evidence="3 4">
    <name type="scientific">Polarella glacialis</name>
    <name type="common">Dinoflagellate</name>
    <dbReference type="NCBI Taxonomy" id="89957"/>
    <lineage>
        <taxon>Eukaryota</taxon>
        <taxon>Sar</taxon>
        <taxon>Alveolata</taxon>
        <taxon>Dinophyceae</taxon>
        <taxon>Suessiales</taxon>
        <taxon>Suessiaceae</taxon>
        <taxon>Polarella</taxon>
    </lineage>
</organism>
<dbReference type="GO" id="GO:0000390">
    <property type="term" value="P:spliceosomal complex disassembly"/>
    <property type="evidence" value="ECO:0007669"/>
    <property type="project" value="InterPro"/>
</dbReference>
<dbReference type="Pfam" id="PF12457">
    <property type="entry name" value="TIP_N"/>
    <property type="match status" value="1"/>
</dbReference>
<gene>
    <name evidence="3" type="ORF">PGLA1383_LOCUS35029</name>
</gene>
<comment type="caution">
    <text evidence="3">The sequence shown here is derived from an EMBL/GenBank/DDBJ whole genome shotgun (WGS) entry which is preliminary data.</text>
</comment>
<dbReference type="EMBL" id="CAJNNV010026138">
    <property type="protein sequence ID" value="CAE8617367.1"/>
    <property type="molecule type" value="Genomic_DNA"/>
</dbReference>
<dbReference type="SMART" id="SM00443">
    <property type="entry name" value="G_patch"/>
    <property type="match status" value="1"/>
</dbReference>
<protein>
    <recommendedName>
        <fullName evidence="2">G-patch domain-containing protein</fullName>
    </recommendedName>
</protein>
<dbReference type="PANTHER" id="PTHR23329">
    <property type="entry name" value="TUFTELIN-INTERACTING PROTEIN 11-RELATED"/>
    <property type="match status" value="1"/>
</dbReference>
<dbReference type="InterPro" id="IPR000467">
    <property type="entry name" value="G_patch_dom"/>
</dbReference>
<reference evidence="3" key="1">
    <citation type="submission" date="2021-02" db="EMBL/GenBank/DDBJ databases">
        <authorList>
            <person name="Dougan E. K."/>
            <person name="Rhodes N."/>
            <person name="Thang M."/>
            <person name="Chan C."/>
        </authorList>
    </citation>
    <scope>NUCLEOTIDE SEQUENCE</scope>
</reference>
<feature type="region of interest" description="Disordered" evidence="1">
    <location>
        <begin position="216"/>
        <end position="247"/>
    </location>
</feature>
<dbReference type="PROSITE" id="PS50174">
    <property type="entry name" value="G_PATCH"/>
    <property type="match status" value="1"/>
</dbReference>
<evidence type="ECO:0000313" key="4">
    <source>
        <dbReference type="Proteomes" id="UP000654075"/>
    </source>
</evidence>
<dbReference type="PANTHER" id="PTHR23329:SF16">
    <property type="entry name" value="G-PATCH DOMAIN-CONTAINING PROTEIN"/>
    <property type="match status" value="1"/>
</dbReference>
<dbReference type="AlphaFoldDB" id="A0A813FTM6"/>
<name>A0A813FTM6_POLGL</name>
<dbReference type="GO" id="GO:0071008">
    <property type="term" value="C:U2-type post-mRNA release spliceosomal complex"/>
    <property type="evidence" value="ECO:0007669"/>
    <property type="project" value="TreeGrafter"/>
</dbReference>
<dbReference type="OrthoDB" id="4822at2759"/>
<dbReference type="InterPro" id="IPR022159">
    <property type="entry name" value="STIP/TFIP11_N"/>
</dbReference>
<evidence type="ECO:0000256" key="1">
    <source>
        <dbReference type="SAM" id="MobiDB-lite"/>
    </source>
</evidence>
<feature type="non-terminal residue" evidence="3">
    <location>
        <position position="1"/>
    </location>
</feature>
<feature type="region of interest" description="Disordered" evidence="1">
    <location>
        <begin position="78"/>
        <end position="117"/>
    </location>
</feature>
<feature type="compositionally biased region" description="Gly residues" evidence="1">
    <location>
        <begin position="8"/>
        <end position="24"/>
    </location>
</feature>
<evidence type="ECO:0000259" key="2">
    <source>
        <dbReference type="PROSITE" id="PS50174"/>
    </source>
</evidence>
<feature type="compositionally biased region" description="Basic and acidic residues" evidence="1">
    <location>
        <begin position="92"/>
        <end position="102"/>
    </location>
</feature>
<evidence type="ECO:0000313" key="3">
    <source>
        <dbReference type="EMBL" id="CAE8617367.1"/>
    </source>
</evidence>
<feature type="non-terminal residue" evidence="3">
    <location>
        <position position="364"/>
    </location>
</feature>
<keyword evidence="4" id="KW-1185">Reference proteome</keyword>
<accession>A0A813FTM6</accession>
<dbReference type="Pfam" id="PF01585">
    <property type="entry name" value="G-patch"/>
    <property type="match status" value="1"/>
</dbReference>
<feature type="region of interest" description="Disordered" evidence="1">
    <location>
        <begin position="1"/>
        <end position="66"/>
    </location>
</feature>